<dbReference type="GeneID" id="78486609"/>
<keyword evidence="6" id="KW-1185">Reference proteome</keyword>
<accession>A0A7Y7UP46</accession>
<feature type="chain" id="PRO_5031083335" evidence="1">
    <location>
        <begin position="19"/>
        <end position="137"/>
    </location>
</feature>
<dbReference type="RefSeq" id="WP_061780326.1">
    <property type="nucleotide sequence ID" value="NZ_JABEOV010000005.1"/>
</dbReference>
<dbReference type="AlphaFoldDB" id="A0A7Y7UP46"/>
<sequence>MMLTLMAMALAGAGAAPNADTVVGRWQTQTRGGVVEIQKCGTSVCGRILSSEKLRTNPALTDQNNRDPKLRNRPLKNLLILQGFSVDGAAWNGGTIYNAEDGKTYSAKLTPEGPDTLKVRGCVFVPLCKTQTWTRVR</sequence>
<comment type="caution">
    <text evidence="4">The sequence shown here is derived from an EMBL/GenBank/DDBJ whole genome shotgun (WGS) entry which is preliminary data.</text>
</comment>
<dbReference type="InterPro" id="IPR019223">
    <property type="entry name" value="DUF2147"/>
</dbReference>
<name>A0A7Y7UP46_9SPHN</name>
<protein>
    <submittedName>
        <fullName evidence="4">DUF2147 domain-containing protein</fullName>
    </submittedName>
</protein>
<proteinExistence type="predicted"/>
<evidence type="ECO:0000313" key="6">
    <source>
        <dbReference type="Proteomes" id="UP000557656"/>
    </source>
</evidence>
<dbReference type="Proteomes" id="UP000557656">
    <property type="component" value="Unassembled WGS sequence"/>
</dbReference>
<gene>
    <name evidence="3" type="ORF">HKX05_01780</name>
    <name evidence="4" type="ORF">HLV41_00450</name>
</gene>
<evidence type="ECO:0000313" key="3">
    <source>
        <dbReference type="EMBL" id="NNG52079.1"/>
    </source>
</evidence>
<evidence type="ECO:0000313" key="5">
    <source>
        <dbReference type="Proteomes" id="UP000531581"/>
    </source>
</evidence>
<dbReference type="Proteomes" id="UP000531581">
    <property type="component" value="Unassembled WGS sequence"/>
</dbReference>
<dbReference type="EMBL" id="JABYQV010000001">
    <property type="protein sequence ID" value="NVP29504.1"/>
    <property type="molecule type" value="Genomic_DNA"/>
</dbReference>
<evidence type="ECO:0000259" key="2">
    <source>
        <dbReference type="Pfam" id="PF09917"/>
    </source>
</evidence>
<evidence type="ECO:0000256" key="1">
    <source>
        <dbReference type="SAM" id="SignalP"/>
    </source>
</evidence>
<dbReference type="PANTHER" id="PTHR36919">
    <property type="entry name" value="BLR1215 PROTEIN"/>
    <property type="match status" value="1"/>
</dbReference>
<feature type="domain" description="DUF2147" evidence="2">
    <location>
        <begin position="24"/>
        <end position="135"/>
    </location>
</feature>
<dbReference type="EMBL" id="JABEOV010000005">
    <property type="protein sequence ID" value="NNG52079.1"/>
    <property type="molecule type" value="Genomic_DNA"/>
</dbReference>
<reference evidence="5 6" key="1">
    <citation type="submission" date="2020-05" db="EMBL/GenBank/DDBJ databases">
        <title>Draft Genome Sequences of Sphingomonas sp. Isolated from the International Space Station.</title>
        <authorList>
            <person name="Bijlani S."/>
            <person name="Singh N.K."/>
            <person name="Mason C.E."/>
            <person name="Wang C.C."/>
            <person name="Venkateswaran K."/>
        </authorList>
    </citation>
    <scope>NUCLEOTIDE SEQUENCE [LARGE SCALE GENOMIC DNA]</scope>
    <source>
        <strain evidence="3 6">IIF7SW-B5</strain>
        <strain evidence="4">ISS-IIF7SWP</strain>
    </source>
</reference>
<keyword evidence="1" id="KW-0732">Signal</keyword>
<dbReference type="Gene3D" id="2.40.128.520">
    <property type="match status" value="1"/>
</dbReference>
<feature type="signal peptide" evidence="1">
    <location>
        <begin position="1"/>
        <end position="18"/>
    </location>
</feature>
<organism evidence="4 5">
    <name type="scientific">Sphingomonas sanguinis</name>
    <dbReference type="NCBI Taxonomy" id="33051"/>
    <lineage>
        <taxon>Bacteria</taxon>
        <taxon>Pseudomonadati</taxon>
        <taxon>Pseudomonadota</taxon>
        <taxon>Alphaproteobacteria</taxon>
        <taxon>Sphingomonadales</taxon>
        <taxon>Sphingomonadaceae</taxon>
        <taxon>Sphingomonas</taxon>
    </lineage>
</organism>
<dbReference type="Pfam" id="PF09917">
    <property type="entry name" value="DUF2147"/>
    <property type="match status" value="1"/>
</dbReference>
<evidence type="ECO:0000313" key="4">
    <source>
        <dbReference type="EMBL" id="NVP29504.1"/>
    </source>
</evidence>
<dbReference type="PANTHER" id="PTHR36919:SF2">
    <property type="entry name" value="BLL6627 PROTEIN"/>
    <property type="match status" value="1"/>
</dbReference>